<dbReference type="InterPro" id="IPR029058">
    <property type="entry name" value="AB_hydrolase_fold"/>
</dbReference>
<dbReference type="EMBL" id="CBTN010000183">
    <property type="protein sequence ID" value="CDH61374.1"/>
    <property type="molecule type" value="Genomic_DNA"/>
</dbReference>
<sequence>MIKVIIGLILAFALTPIGRKLAAHVILGGMQSMICYLPFQTRLRTVQRLFMVPIPKGRRRLERFRSPYGYQWDSIVKVADSRDDGVRGHWFIPNVHKQGGLPWAEKTANDADLIIMYFHGGGYSLGHSLVSTTAYLHMIERLKIVHGVQARIFGVDYRMFPDVQWPTPREDGEKAYSYMVRDLKVDPSKIVIGGDSAGGHLASTLLLRIKDQLHRHDDPSTRSIKQHAVDPLPMPKGAIMISPWVNVTSHSPTYTSNANNDCLIIPPNQNYTYWFVPDIAHKSPKEQEALAMDPDISPLFGDYNGVCPMIVTYGGHELFAYDIEQFVKRLKEGHVDVNVVTRADAVHIWALERFVTQNHQIWLEGINKVIDWCAATIRQH</sequence>
<dbReference type="InterPro" id="IPR013094">
    <property type="entry name" value="AB_hydrolase_3"/>
</dbReference>
<comment type="caution">
    <text evidence="4">The sequence shown here is derived from an EMBL/GenBank/DDBJ whole genome shotgun (WGS) entry which is preliminary data.</text>
</comment>
<keyword evidence="2" id="KW-0732">Signal</keyword>
<accession>A0A068S2I6</accession>
<dbReference type="EMBL" id="CBTN010000038">
    <property type="protein sequence ID" value="CDH56489.1"/>
    <property type="molecule type" value="Genomic_DNA"/>
</dbReference>
<dbReference type="STRING" id="1263082.A0A068S2I6"/>
<feature type="chain" id="PRO_5007371637" evidence="2">
    <location>
        <begin position="23"/>
        <end position="380"/>
    </location>
</feature>
<evidence type="ECO:0000313" key="4">
    <source>
        <dbReference type="EMBL" id="CDH56489.1"/>
    </source>
</evidence>
<reference evidence="4 6" key="1">
    <citation type="submission" date="2013-08" db="EMBL/GenBank/DDBJ databases">
        <title>Gene expansion shapes genome architecture in the human pathogen Lichtheimia corymbifera: an evolutionary genomics analysis in the ancient terrestrial Mucorales (Mucoromycotina).</title>
        <authorList>
            <person name="Schwartze V.U."/>
            <person name="Winter S."/>
            <person name="Shelest E."/>
            <person name="Marcet-Houben M."/>
            <person name="Horn F."/>
            <person name="Wehner S."/>
            <person name="Hoffmann K."/>
            <person name="Riege K."/>
            <person name="Sammeth M."/>
            <person name="Nowrousian M."/>
            <person name="Valiante V."/>
            <person name="Linde J."/>
            <person name="Jacobsen I.D."/>
            <person name="Marz M."/>
            <person name="Brakhage A.A."/>
            <person name="Gabaldon T."/>
            <person name="Bocker S."/>
            <person name="Voigt K."/>
        </authorList>
    </citation>
    <scope>NUCLEOTIDE SEQUENCE [LARGE SCALE GENOMIC DNA]</scope>
    <source>
        <strain evidence="4">FSU 9682</strain>
        <strain evidence="6">JMRC:FSU:9682</strain>
    </source>
</reference>
<dbReference type="Proteomes" id="UP000027586">
    <property type="component" value="Unassembled WGS sequence"/>
</dbReference>
<dbReference type="SUPFAM" id="SSF53474">
    <property type="entry name" value="alpha/beta-Hydrolases"/>
    <property type="match status" value="1"/>
</dbReference>
<name>A0A068S2I6_9FUNG</name>
<gene>
    <name evidence="4" type="ORF">LCOR_07531.1</name>
    <name evidence="5" type="ORF">LCOR_12151.1</name>
</gene>
<protein>
    <submittedName>
        <fullName evidence="4">Candidate lipase esterase from carbohydrateesterase family ce10</fullName>
    </submittedName>
</protein>
<dbReference type="Pfam" id="PF07859">
    <property type="entry name" value="Abhydrolase_3"/>
    <property type="match status" value="1"/>
</dbReference>
<dbReference type="InterPro" id="IPR050300">
    <property type="entry name" value="GDXG_lipolytic_enzyme"/>
</dbReference>
<dbReference type="PANTHER" id="PTHR48081">
    <property type="entry name" value="AB HYDROLASE SUPERFAMILY PROTEIN C4A8.06C"/>
    <property type="match status" value="1"/>
</dbReference>
<dbReference type="VEuPathDB" id="FungiDB:LCOR_12151.1"/>
<dbReference type="VEuPathDB" id="FungiDB:LCOR_07531.1"/>
<feature type="domain" description="Alpha/beta hydrolase fold-3" evidence="3">
    <location>
        <begin position="115"/>
        <end position="350"/>
    </location>
</feature>
<evidence type="ECO:0000313" key="6">
    <source>
        <dbReference type="Proteomes" id="UP000027586"/>
    </source>
</evidence>
<evidence type="ECO:0000313" key="5">
    <source>
        <dbReference type="EMBL" id="CDH61374.1"/>
    </source>
</evidence>
<evidence type="ECO:0000256" key="1">
    <source>
        <dbReference type="ARBA" id="ARBA00022801"/>
    </source>
</evidence>
<evidence type="ECO:0000259" key="3">
    <source>
        <dbReference type="Pfam" id="PF07859"/>
    </source>
</evidence>
<proteinExistence type="predicted"/>
<evidence type="ECO:0000256" key="2">
    <source>
        <dbReference type="SAM" id="SignalP"/>
    </source>
</evidence>
<dbReference type="GO" id="GO:0016787">
    <property type="term" value="F:hydrolase activity"/>
    <property type="evidence" value="ECO:0007669"/>
    <property type="project" value="UniProtKB-KW"/>
</dbReference>
<feature type="signal peptide" evidence="2">
    <location>
        <begin position="1"/>
        <end position="22"/>
    </location>
</feature>
<organism evidence="4 6">
    <name type="scientific">Lichtheimia corymbifera JMRC:FSU:9682</name>
    <dbReference type="NCBI Taxonomy" id="1263082"/>
    <lineage>
        <taxon>Eukaryota</taxon>
        <taxon>Fungi</taxon>
        <taxon>Fungi incertae sedis</taxon>
        <taxon>Mucoromycota</taxon>
        <taxon>Mucoromycotina</taxon>
        <taxon>Mucoromycetes</taxon>
        <taxon>Mucorales</taxon>
        <taxon>Lichtheimiaceae</taxon>
        <taxon>Lichtheimia</taxon>
    </lineage>
</organism>
<dbReference type="Gene3D" id="3.40.50.1820">
    <property type="entry name" value="alpha/beta hydrolase"/>
    <property type="match status" value="1"/>
</dbReference>
<dbReference type="OrthoDB" id="408631at2759"/>
<keyword evidence="1" id="KW-0378">Hydrolase</keyword>
<keyword evidence="6" id="KW-1185">Reference proteome</keyword>
<dbReference type="AlphaFoldDB" id="A0A068S2I6"/>
<dbReference type="PANTHER" id="PTHR48081:SF31">
    <property type="entry name" value="STERYL ACETYL HYDROLASE MUG81-RELATED"/>
    <property type="match status" value="1"/>
</dbReference>